<dbReference type="EMBL" id="CP059734">
    <property type="protein sequence ID" value="WDE08573.1"/>
    <property type="molecule type" value="Genomic_DNA"/>
</dbReference>
<protein>
    <submittedName>
        <fullName evidence="1">Uncharacterized protein</fullName>
    </submittedName>
</protein>
<evidence type="ECO:0000313" key="1">
    <source>
        <dbReference type="EMBL" id="WDE08573.1"/>
    </source>
</evidence>
<dbReference type="AlphaFoldDB" id="A0AAE9ZC95"/>
<organism evidence="1 2">
    <name type="scientific">Thalassomonas viridans</name>
    <dbReference type="NCBI Taxonomy" id="137584"/>
    <lineage>
        <taxon>Bacteria</taxon>
        <taxon>Pseudomonadati</taxon>
        <taxon>Pseudomonadota</taxon>
        <taxon>Gammaproteobacteria</taxon>
        <taxon>Alteromonadales</taxon>
        <taxon>Colwelliaceae</taxon>
        <taxon>Thalassomonas</taxon>
    </lineage>
</organism>
<keyword evidence="2" id="KW-1185">Reference proteome</keyword>
<name>A0AAE9ZC95_9GAMM</name>
<dbReference type="Proteomes" id="UP000032352">
    <property type="component" value="Chromosome pTvir"/>
</dbReference>
<dbReference type="RefSeq" id="WP_044841943.1">
    <property type="nucleotide sequence ID" value="NZ_CP059734.1"/>
</dbReference>
<evidence type="ECO:0000313" key="2">
    <source>
        <dbReference type="Proteomes" id="UP000032352"/>
    </source>
</evidence>
<gene>
    <name evidence="1" type="ORF">SG34_032130</name>
</gene>
<reference evidence="1 2" key="1">
    <citation type="journal article" date="2015" name="Genome Announc.">
        <title>Draft Genome Sequences of Marine Isolates of Thalassomonas viridans and Thalassomonas actiniarum.</title>
        <authorList>
            <person name="Olonade I."/>
            <person name="van Zyl L.J."/>
            <person name="Trindade M."/>
        </authorList>
    </citation>
    <scope>NUCLEOTIDE SEQUENCE [LARGE SCALE GENOMIC DNA]</scope>
    <source>
        <strain evidence="1 2">XOM25</strain>
    </source>
</reference>
<proteinExistence type="predicted"/>
<sequence length="119" mass="14193">MSKVWREIADPNKHSDFMNNHSEQGIPISKSRDNLVEKWVYLVEVCNFTFQFADLEQVKACKSYFEQKVHPSTIRNHPPHEHYWQPWYCKLPKGITREGKRQKVIKALTQILDKWEPSP</sequence>
<reference evidence="1 2" key="2">
    <citation type="journal article" date="2022" name="Mar. Drugs">
        <title>Bioassay-Guided Fractionation Leads to the Detection of Cholic Acid Generated by the Rare Thalassomonas sp.</title>
        <authorList>
            <person name="Pheiffer F."/>
            <person name="Schneider Y.K."/>
            <person name="Hansen E.H."/>
            <person name="Andersen J.H."/>
            <person name="Isaksson J."/>
            <person name="Busche T."/>
            <person name="R C."/>
            <person name="Kalinowski J."/>
            <person name="Zyl L.V."/>
            <person name="Trindade M."/>
        </authorList>
    </citation>
    <scope>NUCLEOTIDE SEQUENCE [LARGE SCALE GENOMIC DNA]</scope>
    <source>
        <strain evidence="1 2">XOM25</strain>
    </source>
</reference>
<dbReference type="KEGG" id="tvd:SG34_032130"/>
<accession>A0AAE9ZC95</accession>